<name>A0A7M1LJ53_9BACT</name>
<dbReference type="InterPro" id="IPR050153">
    <property type="entry name" value="Metal_Ion_Import_ABC"/>
</dbReference>
<dbReference type="Proteomes" id="UP000594749">
    <property type="component" value="Chromosome"/>
</dbReference>
<dbReference type="InterPro" id="IPR003593">
    <property type="entry name" value="AAA+_ATPase"/>
</dbReference>
<dbReference type="PANTHER" id="PTHR42734:SF17">
    <property type="entry name" value="METAL TRANSPORT SYSTEM ATP-BINDING PROTEIN TM_0124-RELATED"/>
    <property type="match status" value="1"/>
</dbReference>
<dbReference type="GO" id="GO:0005524">
    <property type="term" value="F:ATP binding"/>
    <property type="evidence" value="ECO:0007669"/>
    <property type="project" value="UniProtKB-KW"/>
</dbReference>
<dbReference type="FunFam" id="3.40.50.300:FF:000134">
    <property type="entry name" value="Iron-enterobactin ABC transporter ATP-binding protein"/>
    <property type="match status" value="1"/>
</dbReference>
<keyword evidence="2" id="KW-0813">Transport</keyword>
<evidence type="ECO:0000256" key="2">
    <source>
        <dbReference type="ARBA" id="ARBA00022448"/>
    </source>
</evidence>
<dbReference type="Pfam" id="PF00005">
    <property type="entry name" value="ABC_tran"/>
    <property type="match status" value="1"/>
</dbReference>
<dbReference type="GO" id="GO:0016887">
    <property type="term" value="F:ATP hydrolysis activity"/>
    <property type="evidence" value="ECO:0007669"/>
    <property type="project" value="InterPro"/>
</dbReference>
<dbReference type="CDD" id="cd03235">
    <property type="entry name" value="ABC_Metallic_Cations"/>
    <property type="match status" value="1"/>
</dbReference>
<dbReference type="SUPFAM" id="SSF52540">
    <property type="entry name" value="P-loop containing nucleoside triphosphate hydrolases"/>
    <property type="match status" value="1"/>
</dbReference>
<proteinExistence type="inferred from homology"/>
<dbReference type="Gene3D" id="3.40.50.300">
    <property type="entry name" value="P-loop containing nucleotide triphosphate hydrolases"/>
    <property type="match status" value="1"/>
</dbReference>
<evidence type="ECO:0000256" key="3">
    <source>
        <dbReference type="ARBA" id="ARBA00022741"/>
    </source>
</evidence>
<dbReference type="RefSeq" id="WP_025802254.1">
    <property type="nucleotide sequence ID" value="NZ_CP053842.1"/>
</dbReference>
<protein>
    <submittedName>
        <fullName evidence="6">ABC transporter ATP-binding protein</fullName>
    </submittedName>
</protein>
<dbReference type="AlphaFoldDB" id="A0A7M1LJ53"/>
<organism evidence="6 7">
    <name type="scientific">Campylobacter corcagiensis</name>
    <dbReference type="NCBI Taxonomy" id="1448857"/>
    <lineage>
        <taxon>Bacteria</taxon>
        <taxon>Pseudomonadati</taxon>
        <taxon>Campylobacterota</taxon>
        <taxon>Epsilonproteobacteria</taxon>
        <taxon>Campylobacterales</taxon>
        <taxon>Campylobacteraceae</taxon>
        <taxon>Campylobacter</taxon>
    </lineage>
</organism>
<evidence type="ECO:0000313" key="7">
    <source>
        <dbReference type="Proteomes" id="UP000594749"/>
    </source>
</evidence>
<dbReference type="PANTHER" id="PTHR42734">
    <property type="entry name" value="METAL TRANSPORT SYSTEM ATP-BINDING PROTEIN TM_0124-RELATED"/>
    <property type="match status" value="1"/>
</dbReference>
<feature type="domain" description="ABC transporter" evidence="5">
    <location>
        <begin position="2"/>
        <end position="233"/>
    </location>
</feature>
<dbReference type="InterPro" id="IPR027417">
    <property type="entry name" value="P-loop_NTPase"/>
</dbReference>
<keyword evidence="7" id="KW-1185">Reference proteome</keyword>
<reference evidence="6 7" key="1">
    <citation type="submission" date="2020-10" db="EMBL/GenBank/DDBJ databases">
        <title>Campylobacter and Helicobacter PacBio genomes.</title>
        <authorList>
            <person name="Lane C."/>
        </authorList>
    </citation>
    <scope>NUCLEOTIDE SEQUENCE [LARGE SCALE GENOMIC DNA]</scope>
    <source>
        <strain evidence="6 7">2016D-0077</strain>
    </source>
</reference>
<evidence type="ECO:0000256" key="4">
    <source>
        <dbReference type="ARBA" id="ARBA00022840"/>
    </source>
</evidence>
<comment type="similarity">
    <text evidence="1">Belongs to the ABC transporter superfamily.</text>
</comment>
<gene>
    <name evidence="6" type="ORF">IMC76_03440</name>
</gene>
<evidence type="ECO:0000256" key="1">
    <source>
        <dbReference type="ARBA" id="ARBA00005417"/>
    </source>
</evidence>
<dbReference type="EMBL" id="CP063078">
    <property type="protein sequence ID" value="QOQ87866.1"/>
    <property type="molecule type" value="Genomic_DNA"/>
</dbReference>
<accession>A0A7M1LJ53</accession>
<evidence type="ECO:0000259" key="5">
    <source>
        <dbReference type="PROSITE" id="PS50893"/>
    </source>
</evidence>
<dbReference type="SMART" id="SM00382">
    <property type="entry name" value="AAA"/>
    <property type="match status" value="1"/>
</dbReference>
<sequence length="247" mass="27678">MIEIKNLSYGYDQSLVLDGINLSYDEKEFLAIIGPNGGGKSTLLKLMLGILTPKSGEILLFGKSPKDVCKFIGYVPQFIPINKAFPISVLEVVMMGRIDKKRFGFYSKNDKKEALKALEIVGISHLANRRIIMLSGGQRQRAYIARALCSDAKVLFLDEPTASIDTRGQIEIYELLSRLNKSGIGIVLVSHDINMAIHYATKVAYVARNLVMHDIDTKDNFLKHLKQEHSHFCDVELILKECSCKKS</sequence>
<dbReference type="OrthoDB" id="9806726at2"/>
<dbReference type="InterPro" id="IPR003439">
    <property type="entry name" value="ABC_transporter-like_ATP-bd"/>
</dbReference>
<dbReference type="PROSITE" id="PS50893">
    <property type="entry name" value="ABC_TRANSPORTER_2"/>
    <property type="match status" value="1"/>
</dbReference>
<evidence type="ECO:0000313" key="6">
    <source>
        <dbReference type="EMBL" id="QOQ87866.1"/>
    </source>
</evidence>
<keyword evidence="3" id="KW-0547">Nucleotide-binding</keyword>
<keyword evidence="4 6" id="KW-0067">ATP-binding</keyword>